<dbReference type="AlphaFoldDB" id="A0A9P6CM48"/>
<evidence type="ECO:0008006" key="4">
    <source>
        <dbReference type="Google" id="ProtNLM"/>
    </source>
</evidence>
<organism evidence="2 3">
    <name type="scientific">Pholiota conissans</name>
    <dbReference type="NCBI Taxonomy" id="109636"/>
    <lineage>
        <taxon>Eukaryota</taxon>
        <taxon>Fungi</taxon>
        <taxon>Dikarya</taxon>
        <taxon>Basidiomycota</taxon>
        <taxon>Agaricomycotina</taxon>
        <taxon>Agaricomycetes</taxon>
        <taxon>Agaricomycetidae</taxon>
        <taxon>Agaricales</taxon>
        <taxon>Agaricineae</taxon>
        <taxon>Strophariaceae</taxon>
        <taxon>Pholiota</taxon>
    </lineage>
</organism>
<feature type="compositionally biased region" description="Polar residues" evidence="1">
    <location>
        <begin position="1"/>
        <end position="20"/>
    </location>
</feature>
<gene>
    <name evidence="2" type="ORF">BDN70DRAFT_520638</name>
</gene>
<evidence type="ECO:0000256" key="1">
    <source>
        <dbReference type="SAM" id="MobiDB-lite"/>
    </source>
</evidence>
<sequence>MRAKSSSTLSTSQCGGSSRPSKVKCWCRYITMRYKALMSISSMAVLEKQKLSPHGNVSRLSLSSPFLAAKLKSMMTGRPRPLMIPSMIRSGLVCSLAMTTLADLKTKTQLILKTIIDPIYLLCVLKHEKLDNYNILANDDGDITAVLEWELHCIVPTILAVDYPQWISSQGHLDPRFASAAEWWEESSAERARLCSLFEQLVNDRNSEMYKCLKEGCILREARDWLMNEWQEDPGFDRLGAWVKSLDV</sequence>
<evidence type="ECO:0000313" key="2">
    <source>
        <dbReference type="EMBL" id="KAF9471906.1"/>
    </source>
</evidence>
<comment type="caution">
    <text evidence="2">The sequence shown here is derived from an EMBL/GenBank/DDBJ whole genome shotgun (WGS) entry which is preliminary data.</text>
</comment>
<proteinExistence type="predicted"/>
<feature type="region of interest" description="Disordered" evidence="1">
    <location>
        <begin position="1"/>
        <end position="21"/>
    </location>
</feature>
<evidence type="ECO:0000313" key="3">
    <source>
        <dbReference type="Proteomes" id="UP000807469"/>
    </source>
</evidence>
<accession>A0A9P6CM48</accession>
<name>A0A9P6CM48_9AGAR</name>
<keyword evidence="3" id="KW-1185">Reference proteome</keyword>
<dbReference type="EMBL" id="MU155606">
    <property type="protein sequence ID" value="KAF9471906.1"/>
    <property type="molecule type" value="Genomic_DNA"/>
</dbReference>
<protein>
    <recommendedName>
        <fullName evidence="4">Aminoglycoside phosphotransferase domain-containing protein</fullName>
    </recommendedName>
</protein>
<dbReference type="OrthoDB" id="10003767at2759"/>
<dbReference type="Proteomes" id="UP000807469">
    <property type="component" value="Unassembled WGS sequence"/>
</dbReference>
<reference evidence="2" key="1">
    <citation type="submission" date="2020-11" db="EMBL/GenBank/DDBJ databases">
        <authorList>
            <consortium name="DOE Joint Genome Institute"/>
            <person name="Ahrendt S."/>
            <person name="Riley R."/>
            <person name="Andreopoulos W."/>
            <person name="Labutti K."/>
            <person name="Pangilinan J."/>
            <person name="Ruiz-Duenas F.J."/>
            <person name="Barrasa J.M."/>
            <person name="Sanchez-Garcia M."/>
            <person name="Camarero S."/>
            <person name="Miyauchi S."/>
            <person name="Serrano A."/>
            <person name="Linde D."/>
            <person name="Babiker R."/>
            <person name="Drula E."/>
            <person name="Ayuso-Fernandez I."/>
            <person name="Pacheco R."/>
            <person name="Padilla G."/>
            <person name="Ferreira P."/>
            <person name="Barriuso J."/>
            <person name="Kellner H."/>
            <person name="Castanera R."/>
            <person name="Alfaro M."/>
            <person name="Ramirez L."/>
            <person name="Pisabarro A.G."/>
            <person name="Kuo A."/>
            <person name="Tritt A."/>
            <person name="Lipzen A."/>
            <person name="He G."/>
            <person name="Yan M."/>
            <person name="Ng V."/>
            <person name="Cullen D."/>
            <person name="Martin F."/>
            <person name="Rosso M.-N."/>
            <person name="Henrissat B."/>
            <person name="Hibbett D."/>
            <person name="Martinez A.T."/>
            <person name="Grigoriev I.V."/>
        </authorList>
    </citation>
    <scope>NUCLEOTIDE SEQUENCE</scope>
    <source>
        <strain evidence="2">CIRM-BRFM 674</strain>
    </source>
</reference>